<gene>
    <name evidence="2" type="ORF">RCIA23</name>
</gene>
<name>Q0W6L9_METAR</name>
<protein>
    <submittedName>
        <fullName evidence="2">Uncharacterized protein</fullName>
    </submittedName>
</protein>
<keyword evidence="1" id="KW-1133">Transmembrane helix</keyword>
<accession>Q0W6L9</accession>
<proteinExistence type="predicted"/>
<evidence type="ECO:0000313" key="2">
    <source>
        <dbReference type="EMBL" id="CAJ35974.1"/>
    </source>
</evidence>
<keyword evidence="3" id="KW-1185">Reference proteome</keyword>
<evidence type="ECO:0000256" key="1">
    <source>
        <dbReference type="SAM" id="Phobius"/>
    </source>
</evidence>
<dbReference type="AlphaFoldDB" id="Q0W6L9"/>
<keyword evidence="1" id="KW-0812">Transmembrane</keyword>
<evidence type="ECO:0000313" key="3">
    <source>
        <dbReference type="Proteomes" id="UP000000663"/>
    </source>
</evidence>
<feature type="transmembrane region" description="Helical" evidence="1">
    <location>
        <begin position="50"/>
        <end position="71"/>
    </location>
</feature>
<dbReference type="Proteomes" id="UP000000663">
    <property type="component" value="Chromosome"/>
</dbReference>
<dbReference type="STRING" id="351160.RCIA23"/>
<keyword evidence="1" id="KW-0472">Membrane</keyword>
<dbReference type="KEGG" id="rci:RCIA23"/>
<sequence>MDSTAQRSSANRLPERLHSQAFKWRTSEHRNYNYTYPSTLGPAVPSHRKLYIFAPGKLCPVCACITAFSVATKRSFSM</sequence>
<reference evidence="2 3" key="1">
    <citation type="journal article" date="2006" name="Science">
        <title>Genome of rice cluster I archaea -- the key methane producers in the rice rhizosphere.</title>
        <authorList>
            <person name="Erkel C."/>
            <person name="Kube M."/>
            <person name="Reinhardt R."/>
            <person name="Liesack W."/>
        </authorList>
    </citation>
    <scope>NUCLEOTIDE SEQUENCE [LARGE SCALE GENOMIC DNA]</scope>
    <source>
        <strain evidence="3">DSM 22066 / NBRC 105507 / MRE50</strain>
    </source>
</reference>
<dbReference type="EMBL" id="AM114193">
    <property type="protein sequence ID" value="CAJ35974.1"/>
    <property type="molecule type" value="Genomic_DNA"/>
</dbReference>
<organism evidence="2 3">
    <name type="scientific">Methanocella arvoryzae (strain DSM 22066 / NBRC 105507 / MRE50)</name>
    <dbReference type="NCBI Taxonomy" id="351160"/>
    <lineage>
        <taxon>Archaea</taxon>
        <taxon>Methanobacteriati</taxon>
        <taxon>Methanobacteriota</taxon>
        <taxon>Stenosarchaea group</taxon>
        <taxon>Methanomicrobia</taxon>
        <taxon>Methanocellales</taxon>
        <taxon>Methanocellaceae</taxon>
        <taxon>Methanocella</taxon>
    </lineage>
</organism>